<evidence type="ECO:0000256" key="5">
    <source>
        <dbReference type="ARBA" id="ARBA00022692"/>
    </source>
</evidence>
<dbReference type="InterPro" id="IPR046513">
    <property type="entry name" value="DUF6691"/>
</dbReference>
<dbReference type="Pfam" id="PF20398">
    <property type="entry name" value="DUF6691"/>
    <property type="match status" value="1"/>
</dbReference>
<proteinExistence type="predicted"/>
<dbReference type="PANTHER" id="PTHR30574:SF1">
    <property type="entry name" value="SULPHUR TRANSPORT DOMAIN-CONTAINING PROTEIN"/>
    <property type="match status" value="1"/>
</dbReference>
<accession>A0A6A4IM94</accession>
<dbReference type="Proteomes" id="UP000799118">
    <property type="component" value="Unassembled WGS sequence"/>
</dbReference>
<dbReference type="OrthoDB" id="10254418at2759"/>
<feature type="transmembrane region" description="Helical" evidence="8">
    <location>
        <begin position="276"/>
        <end position="303"/>
    </location>
</feature>
<dbReference type="InterPro" id="IPR007272">
    <property type="entry name" value="Sulf_transp_TsuA/YedE"/>
</dbReference>
<evidence type="ECO:0000256" key="4">
    <source>
        <dbReference type="ARBA" id="ARBA00022519"/>
    </source>
</evidence>
<feature type="transmembrane region" description="Helical" evidence="8">
    <location>
        <begin position="12"/>
        <end position="35"/>
    </location>
</feature>
<evidence type="ECO:0000313" key="10">
    <source>
        <dbReference type="Proteomes" id="UP000799118"/>
    </source>
</evidence>
<evidence type="ECO:0000256" key="2">
    <source>
        <dbReference type="ARBA" id="ARBA00022448"/>
    </source>
</evidence>
<gene>
    <name evidence="9" type="ORF">BT96DRAFT_529151</name>
</gene>
<evidence type="ECO:0000256" key="1">
    <source>
        <dbReference type="ARBA" id="ARBA00004429"/>
    </source>
</evidence>
<evidence type="ECO:0000256" key="8">
    <source>
        <dbReference type="SAM" id="Phobius"/>
    </source>
</evidence>
<keyword evidence="6 8" id="KW-1133">Transmembrane helix</keyword>
<dbReference type="EMBL" id="ML769387">
    <property type="protein sequence ID" value="KAE9409575.1"/>
    <property type="molecule type" value="Genomic_DNA"/>
</dbReference>
<evidence type="ECO:0000256" key="7">
    <source>
        <dbReference type="ARBA" id="ARBA00023136"/>
    </source>
</evidence>
<name>A0A6A4IM94_9AGAR</name>
<evidence type="ECO:0000256" key="3">
    <source>
        <dbReference type="ARBA" id="ARBA00022475"/>
    </source>
</evidence>
<dbReference type="AlphaFoldDB" id="A0A6A4IM94"/>
<keyword evidence="5 8" id="KW-0812">Transmembrane</keyword>
<protein>
    <submittedName>
        <fullName evidence="9">DUF395-domain-containing protein</fullName>
    </submittedName>
</protein>
<comment type="subcellular location">
    <subcellularLocation>
        <location evidence="1">Cell inner membrane</location>
        <topology evidence="1">Multi-pass membrane protein</topology>
    </subcellularLocation>
</comment>
<keyword evidence="3" id="KW-1003">Cell membrane</keyword>
<evidence type="ECO:0000256" key="6">
    <source>
        <dbReference type="ARBA" id="ARBA00022989"/>
    </source>
</evidence>
<dbReference type="GO" id="GO:0005886">
    <property type="term" value="C:plasma membrane"/>
    <property type="evidence" value="ECO:0007669"/>
    <property type="project" value="UniProtKB-SubCell"/>
</dbReference>
<reference evidence="9" key="1">
    <citation type="journal article" date="2019" name="Environ. Microbiol.">
        <title>Fungal ecological strategies reflected in gene transcription - a case study of two litter decomposers.</title>
        <authorList>
            <person name="Barbi F."/>
            <person name="Kohler A."/>
            <person name="Barry K."/>
            <person name="Baskaran P."/>
            <person name="Daum C."/>
            <person name="Fauchery L."/>
            <person name="Ihrmark K."/>
            <person name="Kuo A."/>
            <person name="LaButti K."/>
            <person name="Lipzen A."/>
            <person name="Morin E."/>
            <person name="Grigoriev I.V."/>
            <person name="Henrissat B."/>
            <person name="Lindahl B."/>
            <person name="Martin F."/>
        </authorList>
    </citation>
    <scope>NUCLEOTIDE SEQUENCE</scope>
    <source>
        <strain evidence="9">JB14</strain>
    </source>
</reference>
<organism evidence="9 10">
    <name type="scientific">Gymnopus androsaceus JB14</name>
    <dbReference type="NCBI Taxonomy" id="1447944"/>
    <lineage>
        <taxon>Eukaryota</taxon>
        <taxon>Fungi</taxon>
        <taxon>Dikarya</taxon>
        <taxon>Basidiomycota</taxon>
        <taxon>Agaricomycotina</taxon>
        <taxon>Agaricomycetes</taxon>
        <taxon>Agaricomycetidae</taxon>
        <taxon>Agaricales</taxon>
        <taxon>Marasmiineae</taxon>
        <taxon>Omphalotaceae</taxon>
        <taxon>Gymnopus</taxon>
    </lineage>
</organism>
<evidence type="ECO:0000313" key="9">
    <source>
        <dbReference type="EMBL" id="KAE9409575.1"/>
    </source>
</evidence>
<keyword evidence="2" id="KW-0813">Transport</keyword>
<keyword evidence="4" id="KW-0997">Cell inner membrane</keyword>
<dbReference type="PANTHER" id="PTHR30574">
    <property type="entry name" value="INNER MEMBRANE PROTEIN YEDE"/>
    <property type="match status" value="1"/>
</dbReference>
<sequence>MSTPTPSTSFLGGFGLALPVHALMVLNGSVFGISGLIHRAVRGNKEALVATTGLFLGGAIIGFIEGQGPDSSSLSLQGLLLSGFLVGLGTKLSNGCTSGHMLSGLSRFSRRSIAATATFFSTAAITNRILPPHTFIPVHAPDWNLDSTDRTLLVAQAIPLIVSMILYAHASTTTPSTNPNQSEDSEANRPPRNLSRLAALLSTTVEFALALRLSNLTDPKKVSAFLLLPFHSAFDPSLAFLALGAVPTGAILYHFGRGSEIPALGGKWAIPKPGKVDARLLVGAALFGVGWGGSGFCPGPAVINFGRALATGSEFTQWFFWLCAFVAGGLCVS</sequence>
<keyword evidence="7 8" id="KW-0472">Membrane</keyword>
<feature type="transmembrane region" description="Helical" evidence="8">
    <location>
        <begin position="315"/>
        <end position="332"/>
    </location>
</feature>
<keyword evidence="10" id="KW-1185">Reference proteome</keyword>